<dbReference type="InterPro" id="IPR014001">
    <property type="entry name" value="Helicase_ATP-bd"/>
</dbReference>
<evidence type="ECO:0000256" key="1">
    <source>
        <dbReference type="ARBA" id="ARBA00005446"/>
    </source>
</evidence>
<reference evidence="16 17" key="1">
    <citation type="journal article" date="2024" name="Appl. Environ. Microbiol.">
        <title>Pontiella agarivorans sp. nov., a novel marine anaerobic bacterium capable of degrading macroalgal polysaccharides and fixing nitrogen.</title>
        <authorList>
            <person name="Liu N."/>
            <person name="Kivenson V."/>
            <person name="Peng X."/>
            <person name="Cui Z."/>
            <person name="Lankiewicz T.S."/>
            <person name="Gosselin K.M."/>
            <person name="English C.J."/>
            <person name="Blair E.M."/>
            <person name="O'Malley M.A."/>
            <person name="Valentine D.L."/>
        </authorList>
    </citation>
    <scope>NUCLEOTIDE SEQUENCE [LARGE SCALE GENOMIC DNA]</scope>
    <source>
        <strain evidence="16 17">NLcol2</strain>
    </source>
</reference>
<sequence length="635" mass="70864">MSTPGELLKEIFGFDQFRKGQLETIETLLAGRSAAAIFPTGSGKSLCYQLTALMLPGLTLVVSPLLALMKDQIDKLQEQNIAAERLDSSLTEEDYREVSNAVRRGELKMLFVSPERLTNERFLNLIRGQQISLLAVDEAHCISAWGHNFRPDYLKLAQAVESLNVERVLALTATATPKVSDDMARAFGILPADVINTGFYRPNLEFRVTECSNTDRGRLLIQRLRERPAGPTIVYVHLQKDAEETAKLLSENGFDAAPYHAGMANERRSATQEKFMNGEIPIICATIAFGMGVDKADIRYVYHFHLAKGFESYLQETGRAGRDGQPAICELFACADDTTTLENFVYGDTPDAAHISALVDELLDEGDNIDITARELSKTHDIRPLVVSTLLTHLELFGIIAFDGYYYSDIRFEAHKSGAEILSSYSEQQAAFLRKLFACGKKARKWITLDMDAAVERGGQPRDVVLRAFENLQEKGFITLKMAGYRQRFKRLEQNVDRAELCRKLTDLFSQHEQLEIDRINTMVAYAEETRCLTSRLLTYFGEPIEACGHCGICKGDKAVRLPGRPTPDLDPDILKQIHALAAEHRDALGSARQKARFLCGLNSPAVTADRSLRGNALFGSCTHIPFKNLLEQLT</sequence>
<dbReference type="SUPFAM" id="SSF52540">
    <property type="entry name" value="P-loop containing nucleoside triphosphate hydrolases"/>
    <property type="match status" value="1"/>
</dbReference>
<evidence type="ECO:0000256" key="6">
    <source>
        <dbReference type="ARBA" id="ARBA00022840"/>
    </source>
</evidence>
<gene>
    <name evidence="16" type="ORF">P9H32_12655</name>
</gene>
<protein>
    <recommendedName>
        <fullName evidence="11">ATP-dependent DNA helicase RecQ</fullName>
        <ecNumber evidence="10">5.6.2.4</ecNumber>
    </recommendedName>
    <alternativeName>
        <fullName evidence="12">DNA 3'-5' helicase RecQ</fullName>
    </alternativeName>
</protein>
<dbReference type="Proteomes" id="UP001290861">
    <property type="component" value="Unassembled WGS sequence"/>
</dbReference>
<keyword evidence="13" id="KW-0175">Coiled coil</keyword>
<keyword evidence="3" id="KW-0547">Nucleotide-binding</keyword>
<dbReference type="PANTHER" id="PTHR13710">
    <property type="entry name" value="DNA HELICASE RECQ FAMILY MEMBER"/>
    <property type="match status" value="1"/>
</dbReference>
<dbReference type="InterPro" id="IPR036388">
    <property type="entry name" value="WH-like_DNA-bd_sf"/>
</dbReference>
<evidence type="ECO:0000256" key="5">
    <source>
        <dbReference type="ARBA" id="ARBA00022806"/>
    </source>
</evidence>
<dbReference type="PANTHER" id="PTHR13710:SF105">
    <property type="entry name" value="ATP-DEPENDENT DNA HELICASE Q1"/>
    <property type="match status" value="1"/>
</dbReference>
<evidence type="ECO:0000259" key="14">
    <source>
        <dbReference type="PROSITE" id="PS51192"/>
    </source>
</evidence>
<dbReference type="Gene3D" id="3.40.50.300">
    <property type="entry name" value="P-loop containing nucleotide triphosphate hydrolases"/>
    <property type="match status" value="2"/>
</dbReference>
<evidence type="ECO:0000313" key="17">
    <source>
        <dbReference type="Proteomes" id="UP001290861"/>
    </source>
</evidence>
<evidence type="ECO:0000256" key="11">
    <source>
        <dbReference type="ARBA" id="ARBA00044535"/>
    </source>
</evidence>
<proteinExistence type="inferred from homology"/>
<keyword evidence="8" id="KW-0413">Isomerase</keyword>
<name>A0ABU5MZ55_9BACT</name>
<keyword evidence="2" id="KW-0479">Metal-binding</keyword>
<dbReference type="PROSITE" id="PS51194">
    <property type="entry name" value="HELICASE_CTER"/>
    <property type="match status" value="1"/>
</dbReference>
<evidence type="ECO:0000256" key="3">
    <source>
        <dbReference type="ARBA" id="ARBA00022741"/>
    </source>
</evidence>
<dbReference type="NCBIfam" id="TIGR00614">
    <property type="entry name" value="recQ_fam"/>
    <property type="match status" value="1"/>
</dbReference>
<dbReference type="Pfam" id="PF00271">
    <property type="entry name" value="Helicase_C"/>
    <property type="match status" value="1"/>
</dbReference>
<comment type="catalytic activity">
    <reaction evidence="9">
        <text>Couples ATP hydrolysis with the unwinding of duplex DNA by translocating in the 3'-5' direction.</text>
        <dbReference type="EC" id="5.6.2.4"/>
    </reaction>
</comment>
<organism evidence="16 17">
    <name type="scientific">Pontiella agarivorans</name>
    <dbReference type="NCBI Taxonomy" id="3038953"/>
    <lineage>
        <taxon>Bacteria</taxon>
        <taxon>Pseudomonadati</taxon>
        <taxon>Kiritimatiellota</taxon>
        <taxon>Kiritimatiellia</taxon>
        <taxon>Kiritimatiellales</taxon>
        <taxon>Pontiellaceae</taxon>
        <taxon>Pontiella</taxon>
    </lineage>
</organism>
<keyword evidence="4" id="KW-0378">Hydrolase</keyword>
<dbReference type="GO" id="GO:0004386">
    <property type="term" value="F:helicase activity"/>
    <property type="evidence" value="ECO:0007669"/>
    <property type="project" value="UniProtKB-KW"/>
</dbReference>
<dbReference type="InterPro" id="IPR011545">
    <property type="entry name" value="DEAD/DEAH_box_helicase_dom"/>
</dbReference>
<feature type="domain" description="Helicase C-terminal" evidence="15">
    <location>
        <begin position="216"/>
        <end position="366"/>
    </location>
</feature>
<dbReference type="Pfam" id="PF00270">
    <property type="entry name" value="DEAD"/>
    <property type="match status" value="1"/>
</dbReference>
<keyword evidence="5 16" id="KW-0347">Helicase</keyword>
<dbReference type="InterPro" id="IPR027417">
    <property type="entry name" value="P-loop_NTPase"/>
</dbReference>
<dbReference type="EMBL" id="JARVCO010000010">
    <property type="protein sequence ID" value="MDZ8119475.1"/>
    <property type="molecule type" value="Genomic_DNA"/>
</dbReference>
<feature type="domain" description="Helicase ATP-binding" evidence="14">
    <location>
        <begin position="25"/>
        <end position="193"/>
    </location>
</feature>
<comment type="caution">
    <text evidence="16">The sequence shown here is derived from an EMBL/GenBank/DDBJ whole genome shotgun (WGS) entry which is preliminary data.</text>
</comment>
<evidence type="ECO:0000256" key="13">
    <source>
        <dbReference type="SAM" id="Coils"/>
    </source>
</evidence>
<dbReference type="Gene3D" id="1.10.10.10">
    <property type="entry name" value="Winged helix-like DNA-binding domain superfamily/Winged helix DNA-binding domain"/>
    <property type="match status" value="1"/>
</dbReference>
<accession>A0ABU5MZ55</accession>
<dbReference type="InterPro" id="IPR004589">
    <property type="entry name" value="DNA_helicase_ATP-dep_RecQ"/>
</dbReference>
<evidence type="ECO:0000259" key="15">
    <source>
        <dbReference type="PROSITE" id="PS51194"/>
    </source>
</evidence>
<evidence type="ECO:0000256" key="10">
    <source>
        <dbReference type="ARBA" id="ARBA00034808"/>
    </source>
</evidence>
<evidence type="ECO:0000256" key="8">
    <source>
        <dbReference type="ARBA" id="ARBA00023235"/>
    </source>
</evidence>
<dbReference type="SMART" id="SM00487">
    <property type="entry name" value="DEXDc"/>
    <property type="match status" value="1"/>
</dbReference>
<dbReference type="InterPro" id="IPR032284">
    <property type="entry name" value="RecQ_Zn-bd"/>
</dbReference>
<evidence type="ECO:0000256" key="12">
    <source>
        <dbReference type="ARBA" id="ARBA00044550"/>
    </source>
</evidence>
<dbReference type="SMART" id="SM00490">
    <property type="entry name" value="HELICc"/>
    <property type="match status" value="1"/>
</dbReference>
<evidence type="ECO:0000256" key="4">
    <source>
        <dbReference type="ARBA" id="ARBA00022801"/>
    </source>
</evidence>
<dbReference type="InterPro" id="IPR001650">
    <property type="entry name" value="Helicase_C-like"/>
</dbReference>
<evidence type="ECO:0000256" key="7">
    <source>
        <dbReference type="ARBA" id="ARBA00023125"/>
    </source>
</evidence>
<evidence type="ECO:0000256" key="2">
    <source>
        <dbReference type="ARBA" id="ARBA00022723"/>
    </source>
</evidence>
<dbReference type="EC" id="5.6.2.4" evidence="10"/>
<dbReference type="RefSeq" id="WP_322609257.1">
    <property type="nucleotide sequence ID" value="NZ_JARVCO010000010.1"/>
</dbReference>
<evidence type="ECO:0000256" key="9">
    <source>
        <dbReference type="ARBA" id="ARBA00034617"/>
    </source>
</evidence>
<evidence type="ECO:0000313" key="16">
    <source>
        <dbReference type="EMBL" id="MDZ8119475.1"/>
    </source>
</evidence>
<dbReference type="PROSITE" id="PS51192">
    <property type="entry name" value="HELICASE_ATP_BIND_1"/>
    <property type="match status" value="1"/>
</dbReference>
<feature type="coiled-coil region" evidence="13">
    <location>
        <begin position="66"/>
        <end position="93"/>
    </location>
</feature>
<dbReference type="CDD" id="cd18794">
    <property type="entry name" value="SF2_C_RecQ"/>
    <property type="match status" value="1"/>
</dbReference>
<dbReference type="Pfam" id="PF16124">
    <property type="entry name" value="RecQ_Zn_bind"/>
    <property type="match status" value="1"/>
</dbReference>
<keyword evidence="6" id="KW-0067">ATP-binding</keyword>
<dbReference type="CDD" id="cd18018">
    <property type="entry name" value="DEXHc_RecQ4-like"/>
    <property type="match status" value="1"/>
</dbReference>
<comment type="similarity">
    <text evidence="1">Belongs to the helicase family. RecQ subfamily.</text>
</comment>
<keyword evidence="7" id="KW-0238">DNA-binding</keyword>
<keyword evidence="17" id="KW-1185">Reference proteome</keyword>